<feature type="domain" description="Type 4 fimbrial biogenesis protein PilX N-terminal" evidence="1">
    <location>
        <begin position="8"/>
        <end position="55"/>
    </location>
</feature>
<dbReference type="EMBL" id="JAPHQB010000021">
    <property type="protein sequence ID" value="MCX2802606.1"/>
    <property type="molecule type" value="Genomic_DNA"/>
</dbReference>
<dbReference type="AlphaFoldDB" id="A0AB35HZ27"/>
<evidence type="ECO:0000259" key="1">
    <source>
        <dbReference type="Pfam" id="PF14341"/>
    </source>
</evidence>
<gene>
    <name evidence="2" type="ORF">OQJ68_12500</name>
</gene>
<name>A0AB35HZ27_MICTH</name>
<organism evidence="2 3">
    <name type="scientific">Microbulbifer thermotolerans</name>
    <dbReference type="NCBI Taxonomy" id="252514"/>
    <lineage>
        <taxon>Bacteria</taxon>
        <taxon>Pseudomonadati</taxon>
        <taxon>Pseudomonadota</taxon>
        <taxon>Gammaproteobacteria</taxon>
        <taxon>Cellvibrionales</taxon>
        <taxon>Microbulbiferaceae</taxon>
        <taxon>Microbulbifer</taxon>
    </lineage>
</organism>
<proteinExistence type="predicted"/>
<dbReference type="InterPro" id="IPR025746">
    <property type="entry name" value="PilX_N_dom"/>
</dbReference>
<reference evidence="2" key="1">
    <citation type="submission" date="2022-11" db="EMBL/GenBank/DDBJ databases">
        <title>Chitin-degrading and fungicidal potential of chitinolytic bacterial strains from marine environment of the Pacific Ocean regions.</title>
        <authorList>
            <person name="Pentekhina I."/>
            <person name="Nedashkovskaya O."/>
            <person name="Seitkalieva A."/>
            <person name="Podvolotskaya A."/>
            <person name="Tekutyeva L."/>
            <person name="Balabanova L."/>
        </authorList>
    </citation>
    <scope>NUCLEOTIDE SEQUENCE</scope>
    <source>
        <strain evidence="2">KMM 6838</strain>
    </source>
</reference>
<comment type="caution">
    <text evidence="2">The sequence shown here is derived from an EMBL/GenBank/DDBJ whole genome shotgun (WGS) entry which is preliminary data.</text>
</comment>
<dbReference type="RefSeq" id="WP_266066468.1">
    <property type="nucleotide sequence ID" value="NZ_JAPHQB010000021.1"/>
</dbReference>
<protein>
    <submittedName>
        <fullName evidence="2">PilX N-terminal domain-containing pilus assembly protein</fullName>
    </submittedName>
</protein>
<evidence type="ECO:0000313" key="3">
    <source>
        <dbReference type="Proteomes" id="UP001209730"/>
    </source>
</evidence>
<accession>A0AB35HZ27</accession>
<evidence type="ECO:0000313" key="2">
    <source>
        <dbReference type="EMBL" id="MCX2802606.1"/>
    </source>
</evidence>
<dbReference type="Pfam" id="PF14341">
    <property type="entry name" value="PilX_N"/>
    <property type="match status" value="1"/>
</dbReference>
<sequence length="178" mass="18723">MKSISRQSGAVLIVSLIILLVLTLIGVSGARGVLMNERMTFASRDAKIALEVAETMARKGEAYIDSLTDTSSFGTTGWLRTAGDGPDDLFAADTWKDANSKAEEVSMKGPDGVTKLEGRMYIEMAGLATNDANPTAVDQSAGNGNISASDVQVFKIVARGQGIGGTERIVVTLYGKAF</sequence>
<dbReference type="Proteomes" id="UP001209730">
    <property type="component" value="Unassembled WGS sequence"/>
</dbReference>